<dbReference type="AlphaFoldDB" id="A0A6G3ZRH6"/>
<sequence length="145" mass="16444">MNIKPNAQELTKVSNILGIDIVILNDNDSNNYIKSIINKFKPFKIIGHLSIGNDSLTIPLEKYEFLYSKLLNCEPAYIFFDQEGFDRNTVVVVKDAKLIGSLMENSYGMEYFISNEKLDYLIAVNWYVIEASGSAIEYLSKLSLG</sequence>
<dbReference type="RefSeq" id="WP_163940314.1">
    <property type="nucleotide sequence ID" value="NZ_JAAIKC010000001.1"/>
</dbReference>
<name>A0A6G3ZRH6_9BACL</name>
<comment type="caution">
    <text evidence="1">The sequence shown here is derived from an EMBL/GenBank/DDBJ whole genome shotgun (WGS) entry which is preliminary data.</text>
</comment>
<gene>
    <name evidence="1" type="ORF">GK047_01185</name>
</gene>
<proteinExistence type="predicted"/>
<protein>
    <submittedName>
        <fullName evidence="1">Uncharacterized protein</fullName>
    </submittedName>
</protein>
<organism evidence="1">
    <name type="scientific">Paenibacillus sp. SYP-B3998</name>
    <dbReference type="NCBI Taxonomy" id="2678564"/>
    <lineage>
        <taxon>Bacteria</taxon>
        <taxon>Bacillati</taxon>
        <taxon>Bacillota</taxon>
        <taxon>Bacilli</taxon>
        <taxon>Bacillales</taxon>
        <taxon>Paenibacillaceae</taxon>
        <taxon>Paenibacillus</taxon>
    </lineage>
</organism>
<accession>A0A6G3ZRH6</accession>
<dbReference type="EMBL" id="JAAIKC010000001">
    <property type="protein sequence ID" value="NEW04638.1"/>
    <property type="molecule type" value="Genomic_DNA"/>
</dbReference>
<reference evidence="1" key="1">
    <citation type="submission" date="2020-02" db="EMBL/GenBank/DDBJ databases">
        <authorList>
            <person name="Shen X.-R."/>
            <person name="Zhang Y.-X."/>
        </authorList>
    </citation>
    <scope>NUCLEOTIDE SEQUENCE</scope>
    <source>
        <strain evidence="1">SYP-B3998</strain>
    </source>
</reference>
<evidence type="ECO:0000313" key="1">
    <source>
        <dbReference type="EMBL" id="NEW04638.1"/>
    </source>
</evidence>